<gene>
    <name evidence="2" type="ORF">DFP90_101465</name>
</gene>
<feature type="domain" description="NrtR DNA-binding winged helix" evidence="1">
    <location>
        <begin position="241"/>
        <end position="301"/>
    </location>
</feature>
<sequence>MASQVIVGLNVVVVTLEENEPRVMIVRQFADIASEPDYGLPFGPLDVEKHRTLEEGLRTWVHDLTQHPLGYVEQLYTFGDRDRYKTSFTEGGRVLSVGYLALSRPLGNCSEKIRFPTWYDYLPWEDWREGEPAILEERIYPALRAWVASAETRALRDKREARILSVYGLDGGVWDNDRVLDRYEILYEANLVAEAYRDAGMARDIPDHVRRMGASMVHDHRRILATAIGRLRGKIKFRPVVFELLEEEFTLYQLQLCVEALSGKGLHKQNFRRLIEAQGLVEETGGMFQEGRGRPAKLFRFRADVQRERVRPGVKLSL</sequence>
<keyword evidence="3" id="KW-1185">Reference proteome</keyword>
<dbReference type="AlphaFoldDB" id="A0A3D9HVY5"/>
<dbReference type="Pfam" id="PF21906">
    <property type="entry name" value="WHD_NrtR"/>
    <property type="match status" value="1"/>
</dbReference>
<dbReference type="InterPro" id="IPR054105">
    <property type="entry name" value="WHD_NrtR"/>
</dbReference>
<dbReference type="Proteomes" id="UP000256845">
    <property type="component" value="Unassembled WGS sequence"/>
</dbReference>
<proteinExistence type="predicted"/>
<dbReference type="SUPFAM" id="SSF46785">
    <property type="entry name" value="Winged helix' DNA-binding domain"/>
    <property type="match status" value="1"/>
</dbReference>
<comment type="caution">
    <text evidence="2">The sequence shown here is derived from an EMBL/GenBank/DDBJ whole genome shotgun (WGS) entry which is preliminary data.</text>
</comment>
<dbReference type="EMBL" id="QRDW01000001">
    <property type="protein sequence ID" value="RED53673.1"/>
    <property type="molecule type" value="Genomic_DNA"/>
</dbReference>
<evidence type="ECO:0000313" key="3">
    <source>
        <dbReference type="Proteomes" id="UP000256845"/>
    </source>
</evidence>
<dbReference type="SUPFAM" id="SSF55811">
    <property type="entry name" value="Nudix"/>
    <property type="match status" value="1"/>
</dbReference>
<accession>A0A3D9HVY5</accession>
<dbReference type="OrthoDB" id="9786141at2"/>
<dbReference type="PIRSF" id="PIRSF019423">
    <property type="entry name" value="NMN_biosyn"/>
    <property type="match status" value="1"/>
</dbReference>
<protein>
    <recommendedName>
        <fullName evidence="1">NrtR DNA-binding winged helix domain-containing protein</fullName>
    </recommendedName>
</protein>
<dbReference type="Gene3D" id="3.90.79.10">
    <property type="entry name" value="Nucleoside Triphosphate Pyrophosphohydrolase"/>
    <property type="match status" value="1"/>
</dbReference>
<dbReference type="InterPro" id="IPR011213">
    <property type="entry name" value="NMN_biosyn"/>
</dbReference>
<organism evidence="2 3">
    <name type="scientific">Aestuariispira insulae</name>
    <dbReference type="NCBI Taxonomy" id="1461337"/>
    <lineage>
        <taxon>Bacteria</taxon>
        <taxon>Pseudomonadati</taxon>
        <taxon>Pseudomonadota</taxon>
        <taxon>Alphaproteobacteria</taxon>
        <taxon>Rhodospirillales</taxon>
        <taxon>Kiloniellaceae</taxon>
        <taxon>Aestuariispira</taxon>
    </lineage>
</organism>
<evidence type="ECO:0000313" key="2">
    <source>
        <dbReference type="EMBL" id="RED53673.1"/>
    </source>
</evidence>
<reference evidence="2 3" key="1">
    <citation type="submission" date="2018-07" db="EMBL/GenBank/DDBJ databases">
        <title>Genomic Encyclopedia of Type Strains, Phase III (KMG-III): the genomes of soil and plant-associated and newly described type strains.</title>
        <authorList>
            <person name="Whitman W."/>
        </authorList>
    </citation>
    <scope>NUCLEOTIDE SEQUENCE [LARGE SCALE GENOMIC DNA]</scope>
    <source>
        <strain evidence="2 3">CECT 8488</strain>
    </source>
</reference>
<dbReference type="InterPro" id="IPR036388">
    <property type="entry name" value="WH-like_DNA-bd_sf"/>
</dbReference>
<evidence type="ECO:0000259" key="1">
    <source>
        <dbReference type="Pfam" id="PF21906"/>
    </source>
</evidence>
<dbReference type="Gene3D" id="1.10.10.10">
    <property type="entry name" value="Winged helix-like DNA-binding domain superfamily/Winged helix DNA-binding domain"/>
    <property type="match status" value="1"/>
</dbReference>
<name>A0A3D9HVY5_9PROT</name>
<dbReference type="InterPro" id="IPR036390">
    <property type="entry name" value="WH_DNA-bd_sf"/>
</dbReference>
<dbReference type="InterPro" id="IPR015797">
    <property type="entry name" value="NUDIX_hydrolase-like_dom_sf"/>
</dbReference>
<dbReference type="RefSeq" id="WP_115934792.1">
    <property type="nucleotide sequence ID" value="NZ_QRDW01000001.1"/>
</dbReference>